<feature type="domain" description="NfeD-like C-terminal" evidence="2">
    <location>
        <begin position="91"/>
        <end position="154"/>
    </location>
</feature>
<feature type="transmembrane region" description="Helical" evidence="1">
    <location>
        <begin position="57"/>
        <end position="74"/>
    </location>
</feature>
<dbReference type="InterPro" id="IPR012340">
    <property type="entry name" value="NA-bd_OB-fold"/>
</dbReference>
<protein>
    <submittedName>
        <fullName evidence="3">Nodulation efficiency protein D</fullName>
    </submittedName>
</protein>
<name>A0A133YHC3_9FIRM</name>
<dbReference type="InterPro" id="IPR002810">
    <property type="entry name" value="NfeD-like_C"/>
</dbReference>
<dbReference type="OrthoDB" id="5054at2"/>
<accession>A0A133YHC3</accession>
<keyword evidence="4" id="KW-1185">Reference proteome</keyword>
<gene>
    <name evidence="3" type="ORF">HMPREF1872_00278</name>
</gene>
<organism evidence="3 4">
    <name type="scientific">Amygdalobacter nucleatus</name>
    <dbReference type="NCBI Taxonomy" id="3029274"/>
    <lineage>
        <taxon>Bacteria</taxon>
        <taxon>Bacillati</taxon>
        <taxon>Bacillota</taxon>
        <taxon>Clostridia</taxon>
        <taxon>Eubacteriales</taxon>
        <taxon>Oscillospiraceae</taxon>
        <taxon>Amygdalobacter</taxon>
    </lineage>
</organism>
<dbReference type="PATRIC" id="fig|1497955.3.peg.261"/>
<dbReference type="RefSeq" id="WP_066712761.1">
    <property type="nucleotide sequence ID" value="NZ_JARFNM010000001.1"/>
</dbReference>
<keyword evidence="1" id="KW-0472">Membrane</keyword>
<dbReference type="Pfam" id="PF01957">
    <property type="entry name" value="NfeD"/>
    <property type="match status" value="1"/>
</dbReference>
<evidence type="ECO:0000256" key="1">
    <source>
        <dbReference type="SAM" id="Phobius"/>
    </source>
</evidence>
<proteinExistence type="predicted"/>
<reference evidence="4" key="1">
    <citation type="submission" date="2016-01" db="EMBL/GenBank/DDBJ databases">
        <authorList>
            <person name="Mitreva M."/>
            <person name="Pepin K.H."/>
            <person name="Mihindukulasuriya K.A."/>
            <person name="Fulton R."/>
            <person name="Fronick C."/>
            <person name="O'Laughlin M."/>
            <person name="Miner T."/>
            <person name="Herter B."/>
            <person name="Rosa B.A."/>
            <person name="Cordes M."/>
            <person name="Tomlinson C."/>
            <person name="Wollam A."/>
            <person name="Palsikar V.B."/>
            <person name="Mardis E.R."/>
            <person name="Wilson R.K."/>
        </authorList>
    </citation>
    <scope>NUCLEOTIDE SEQUENCE [LARGE SCALE GENOMIC DNA]</scope>
    <source>
        <strain evidence="4">KA00274</strain>
    </source>
</reference>
<evidence type="ECO:0000313" key="3">
    <source>
        <dbReference type="EMBL" id="KXB42589.1"/>
    </source>
</evidence>
<feature type="transmembrane region" description="Helical" evidence="1">
    <location>
        <begin position="12"/>
        <end position="45"/>
    </location>
</feature>
<evidence type="ECO:0000313" key="4">
    <source>
        <dbReference type="Proteomes" id="UP000070080"/>
    </source>
</evidence>
<dbReference type="Proteomes" id="UP000070080">
    <property type="component" value="Unassembled WGS sequence"/>
</dbReference>
<dbReference type="Gene3D" id="2.40.50.140">
    <property type="entry name" value="Nucleic acid-binding proteins"/>
    <property type="match status" value="1"/>
</dbReference>
<comment type="caution">
    <text evidence="3">The sequence shown here is derived from an EMBL/GenBank/DDBJ whole genome shotgun (WGS) entry which is preliminary data.</text>
</comment>
<evidence type="ECO:0000259" key="2">
    <source>
        <dbReference type="Pfam" id="PF01957"/>
    </source>
</evidence>
<keyword evidence="1" id="KW-1133">Transmembrane helix</keyword>
<dbReference type="AlphaFoldDB" id="A0A133YHC3"/>
<dbReference type="STRING" id="1497955.HMPREF1872_00278"/>
<sequence length="158" mass="17364">MLIKLGVFIGQNFWLVIMLLSLFVEAMTVALVSVWFALGALLAWIAEILGASLTTQVLLFFSSSLLTLAFTFKFQPLRRHLCRQVVPTNCDALIGQVGVVIKEVTNDMSQAAGQIRVNQQIWSAYISPDETEATSYIVGSKVKVIKIVGVHAYVTATE</sequence>
<keyword evidence="1" id="KW-0812">Transmembrane</keyword>
<dbReference type="EMBL" id="LSCV01000002">
    <property type="protein sequence ID" value="KXB42589.1"/>
    <property type="molecule type" value="Genomic_DNA"/>
</dbReference>